<dbReference type="EMBL" id="BEXD01000951">
    <property type="protein sequence ID" value="GBB91324.1"/>
    <property type="molecule type" value="Genomic_DNA"/>
</dbReference>
<organism evidence="1 2">
    <name type="scientific">Rhizophagus clarus</name>
    <dbReference type="NCBI Taxonomy" id="94130"/>
    <lineage>
        <taxon>Eukaryota</taxon>
        <taxon>Fungi</taxon>
        <taxon>Fungi incertae sedis</taxon>
        <taxon>Mucoromycota</taxon>
        <taxon>Glomeromycotina</taxon>
        <taxon>Glomeromycetes</taxon>
        <taxon>Glomerales</taxon>
        <taxon>Glomeraceae</taxon>
        <taxon>Rhizophagus</taxon>
    </lineage>
</organism>
<accession>A0A2Z6R189</accession>
<reference evidence="1 2" key="1">
    <citation type="submission" date="2017-11" db="EMBL/GenBank/DDBJ databases">
        <title>The genome of Rhizophagus clarus HR1 reveals common genetic basis of auxotrophy among arbuscular mycorrhizal fungi.</title>
        <authorList>
            <person name="Kobayashi Y."/>
        </authorList>
    </citation>
    <scope>NUCLEOTIDE SEQUENCE [LARGE SCALE GENOMIC DNA]</scope>
    <source>
        <strain evidence="1 2">HR1</strain>
    </source>
</reference>
<protein>
    <submittedName>
        <fullName evidence="1">Uncharacterized protein</fullName>
    </submittedName>
</protein>
<name>A0A2Z6R189_9GLOM</name>
<keyword evidence="2" id="KW-1185">Reference proteome</keyword>
<gene>
    <name evidence="1" type="ORF">RclHR1_18540003</name>
</gene>
<evidence type="ECO:0000313" key="2">
    <source>
        <dbReference type="Proteomes" id="UP000247702"/>
    </source>
</evidence>
<dbReference type="Proteomes" id="UP000247702">
    <property type="component" value="Unassembled WGS sequence"/>
</dbReference>
<dbReference type="AlphaFoldDB" id="A0A2Z6R189"/>
<comment type="caution">
    <text evidence="1">The sequence shown here is derived from an EMBL/GenBank/DDBJ whole genome shotgun (WGS) entry which is preliminary data.</text>
</comment>
<sequence>MLRTHAILISPNFIQHKKRYEEADAIYTSRLLYFKNLPKPVNSSNLSSFQFNSDTNYATRSISADPISKSCQLDESELCGFWKDNIE</sequence>
<evidence type="ECO:0000313" key="1">
    <source>
        <dbReference type="EMBL" id="GBB91324.1"/>
    </source>
</evidence>
<proteinExistence type="predicted"/>